<dbReference type="SUPFAM" id="SSF55129">
    <property type="entry name" value="Ribosomal protein L30p/L7e"/>
    <property type="match status" value="1"/>
</dbReference>
<reference evidence="7 8" key="2">
    <citation type="journal article" date="2024" name="Microb. Biotechnol.">
        <title>The involvement of multiple ABC transporters in daunorubicin efflux in Streptomyces coeruleorubidus.</title>
        <authorList>
            <person name="Dong J."/>
            <person name="Ning J."/>
            <person name="Tian Y."/>
            <person name="Li H."/>
            <person name="Chen H."/>
            <person name="Guan W."/>
        </authorList>
    </citation>
    <scope>NUCLEOTIDE SEQUENCE [LARGE SCALE GENOMIC DNA]</scope>
    <source>
        <strain evidence="7 8">CICC 11043</strain>
    </source>
</reference>
<evidence type="ECO:0000256" key="4">
    <source>
        <dbReference type="ARBA" id="ARBA00023274"/>
    </source>
</evidence>
<accession>A0ABZ0KFP0</accession>
<dbReference type="InterPro" id="IPR005996">
    <property type="entry name" value="Ribosomal_uL30_bac-type"/>
</dbReference>
<dbReference type="Proteomes" id="UP001305002">
    <property type="component" value="Chromosome"/>
</dbReference>
<organism evidence="7 8">
    <name type="scientific">Streptomyces coeruleorubidus</name>
    <dbReference type="NCBI Taxonomy" id="116188"/>
    <lineage>
        <taxon>Bacteria</taxon>
        <taxon>Bacillati</taxon>
        <taxon>Actinomycetota</taxon>
        <taxon>Actinomycetes</taxon>
        <taxon>Kitasatosporales</taxon>
        <taxon>Streptomycetaceae</taxon>
        <taxon>Streptomyces</taxon>
    </lineage>
</organism>
<dbReference type="CDD" id="cd00355">
    <property type="entry name" value="Ribosomal_L30_like"/>
    <property type="match status" value="1"/>
</dbReference>
<dbReference type="EMBL" id="CP137524">
    <property type="protein sequence ID" value="WOT36823.1"/>
    <property type="molecule type" value="Genomic_DNA"/>
</dbReference>
<evidence type="ECO:0000256" key="3">
    <source>
        <dbReference type="ARBA" id="ARBA00022980"/>
    </source>
</evidence>
<evidence type="ECO:0000256" key="1">
    <source>
        <dbReference type="ARBA" id="ARBA00007594"/>
    </source>
</evidence>
<dbReference type="Gene3D" id="3.30.1390.20">
    <property type="entry name" value="Ribosomal protein L30, ferredoxin-like fold domain"/>
    <property type="match status" value="1"/>
</dbReference>
<evidence type="ECO:0000313" key="8">
    <source>
        <dbReference type="Proteomes" id="UP001305002"/>
    </source>
</evidence>
<dbReference type="InterPro" id="IPR036919">
    <property type="entry name" value="Ribo_uL30_ferredoxin-like_sf"/>
</dbReference>
<comment type="similarity">
    <text evidence="1">Belongs to the universal ribosomal protein uL30 family.</text>
</comment>
<keyword evidence="8" id="KW-1185">Reference proteome</keyword>
<keyword evidence="3 7" id="KW-0689">Ribosomal protein</keyword>
<name>A0ABZ0KFP0_STRC4</name>
<evidence type="ECO:0000256" key="5">
    <source>
        <dbReference type="ARBA" id="ARBA00035492"/>
    </source>
</evidence>
<comment type="subunit">
    <text evidence="2">Part of the 50S ribosomal subunit.</text>
</comment>
<gene>
    <name evidence="7" type="primary">rpmD</name>
    <name evidence="7" type="ORF">R5U08_23035</name>
</gene>
<dbReference type="RefSeq" id="WP_317926623.1">
    <property type="nucleotide sequence ID" value="NZ_CP137524.1"/>
</dbReference>
<sequence length="257" mass="27979">MDALSSPAKNHATGLVTIVQTRSAIGDSKKRKQTLRALGLGKIGKMRLVDMRNPSLAGMVASVADLVTIHDEHHKSRPVADLRSSVYLIERDYSDDMEAAHLFQTTGGEYVRVEADSRTLTLAWSTICSAGEAINCIGEIYPLDSKLGGNGIVHVKPKRHLHFKASDALSYACRRPDTVRAVRAVFDDLTFCWRMNTPNLGQGAKYAQLVLELDTYNKDSARMALVATATPAIKARATDIAARASRINASAKKTGAW</sequence>
<dbReference type="InterPro" id="IPR016082">
    <property type="entry name" value="Ribosomal_uL30_ferredoxin-like"/>
</dbReference>
<protein>
    <recommendedName>
        <fullName evidence="5">50S ribosomal protein L30</fullName>
    </recommendedName>
</protein>
<evidence type="ECO:0000259" key="6">
    <source>
        <dbReference type="Pfam" id="PF00327"/>
    </source>
</evidence>
<evidence type="ECO:0000313" key="7">
    <source>
        <dbReference type="EMBL" id="WOT36823.1"/>
    </source>
</evidence>
<proteinExistence type="inferred from homology"/>
<dbReference type="GO" id="GO:0005840">
    <property type="term" value="C:ribosome"/>
    <property type="evidence" value="ECO:0007669"/>
    <property type="project" value="UniProtKB-KW"/>
</dbReference>
<keyword evidence="4" id="KW-0687">Ribonucleoprotein</keyword>
<evidence type="ECO:0000256" key="2">
    <source>
        <dbReference type="ARBA" id="ARBA00011838"/>
    </source>
</evidence>
<reference evidence="7 8" key="1">
    <citation type="journal article" date="2021" name="J. Microbiol. Biotechnol.">
        <title>An Efficient Markerless Deletion System Suitable for the Industrial Strains of Streptomyces.</title>
        <authorList>
            <person name="Dong J."/>
            <person name="Wei J."/>
            <person name="Li H."/>
            <person name="Zhao S."/>
            <person name="Guan W."/>
        </authorList>
    </citation>
    <scope>NUCLEOTIDE SEQUENCE [LARGE SCALE GENOMIC DNA]</scope>
    <source>
        <strain evidence="7 8">CICC 11043</strain>
    </source>
</reference>
<feature type="domain" description="Large ribosomal subunit protein uL30-like ferredoxin-like fold" evidence="6">
    <location>
        <begin position="17"/>
        <end position="67"/>
    </location>
</feature>
<dbReference type="NCBIfam" id="TIGR01308">
    <property type="entry name" value="rpmD_bact"/>
    <property type="match status" value="1"/>
</dbReference>
<dbReference type="Pfam" id="PF00327">
    <property type="entry name" value="Ribosomal_L30"/>
    <property type="match status" value="1"/>
</dbReference>